<dbReference type="Pfam" id="PF00664">
    <property type="entry name" value="ABC_membrane"/>
    <property type="match status" value="1"/>
</dbReference>
<dbReference type="Pfam" id="PF00005">
    <property type="entry name" value="ABC_tran"/>
    <property type="match status" value="1"/>
</dbReference>
<dbReference type="PROSITE" id="PS50893">
    <property type="entry name" value="ABC_TRANSPORTER_2"/>
    <property type="match status" value="1"/>
</dbReference>
<feature type="transmembrane region" description="Helical" evidence="9">
    <location>
        <begin position="145"/>
        <end position="163"/>
    </location>
</feature>
<comment type="subcellular location">
    <subcellularLocation>
        <location evidence="1">Cell membrane</location>
        <topology evidence="1">Multi-pass membrane protein</topology>
    </subcellularLocation>
</comment>
<dbReference type="FunFam" id="1.20.1560.10:FF:000011">
    <property type="entry name" value="Multidrug ABC transporter ATP-binding protein"/>
    <property type="match status" value="1"/>
</dbReference>
<dbReference type="SUPFAM" id="SSF90123">
    <property type="entry name" value="ABC transporter transmembrane region"/>
    <property type="match status" value="1"/>
</dbReference>
<sequence length="586" mass="65430">MHKTKQESSLWRQLSPYLKGFHLFFQVAILFSIVSSIITVIGPDKLKEITDTITKGMGGAIDIDKITSIALTLAILYGVGALVSYSSSFIISTMIQRFAERLRNAIAEKINRVPLQYFDSHEQGDTLSRVTNDVDLMTQSFNQSLVQMVSSVVLLIGSIFMMFKTDWHLAVTAIVSIFAGFALSGIIMVKSQPLFKQQQDNLAKVSGYVEEIYSGHNVVISYNGRHQAKDHFDAINQDLYQSMWKSQFFSGIMMPLMQFVGNFGYVMVCIVGAALTINGDITIGTIVAFMTYVRIFTQPIGQMAQGITQLQSASAAMRRVFEFLDEEEMEDESQKIRQLETTKGHVKFEHVRFGYSPDKTIIHDFTAEAKPGQKVAIVGPTGAGKTTMVNLLMRFYDIQAGKITIDGVDTKAMSREEVHDAFSMVLQDTWLFEGTIRENLVFNQTDISDEAVEAATRAVGVHHFIRTLPNGYDTVLDDSVTLSVGQKQLLTIARALLKDAPLLILDEATSSVDTRTEELIQKAMDKLMEGRTSFVIAHRLSTIRNADLILVMKDGNIIEQGNHQELMSQNGFYADLYNSQFTEEVA</sequence>
<dbReference type="InterPro" id="IPR027417">
    <property type="entry name" value="P-loop_NTPase"/>
</dbReference>
<dbReference type="InterPro" id="IPR003439">
    <property type="entry name" value="ABC_transporter-like_ATP-bd"/>
</dbReference>
<protein>
    <submittedName>
        <fullName evidence="10">ATP-binding cassette domain-containing protein</fullName>
    </submittedName>
</protein>
<dbReference type="GO" id="GO:0016887">
    <property type="term" value="F:ATP hydrolysis activity"/>
    <property type="evidence" value="ECO:0007669"/>
    <property type="project" value="InterPro"/>
</dbReference>
<evidence type="ECO:0000256" key="3">
    <source>
        <dbReference type="ARBA" id="ARBA00022475"/>
    </source>
</evidence>
<evidence type="ECO:0000256" key="5">
    <source>
        <dbReference type="ARBA" id="ARBA00022741"/>
    </source>
</evidence>
<dbReference type="SUPFAM" id="SSF52540">
    <property type="entry name" value="P-loop containing nucleoside triphosphate hydrolases"/>
    <property type="match status" value="1"/>
</dbReference>
<dbReference type="CDD" id="cd18547">
    <property type="entry name" value="ABC_6TM_Tm288_like"/>
    <property type="match status" value="1"/>
</dbReference>
<feature type="transmembrane region" description="Helical" evidence="9">
    <location>
        <begin position="252"/>
        <end position="275"/>
    </location>
</feature>
<reference evidence="10 11" key="1">
    <citation type="journal article" date="2019" name="Nat. Med.">
        <title>A library of human gut bacterial isolates paired with longitudinal multiomics data enables mechanistic microbiome research.</title>
        <authorList>
            <person name="Poyet M."/>
            <person name="Groussin M."/>
            <person name="Gibbons S.M."/>
            <person name="Avila-Pacheco J."/>
            <person name="Jiang X."/>
            <person name="Kearney S.M."/>
            <person name="Perrotta A.R."/>
            <person name="Berdy B."/>
            <person name="Zhao S."/>
            <person name="Lieberman T.D."/>
            <person name="Swanson P.K."/>
            <person name="Smith M."/>
            <person name="Roesemann S."/>
            <person name="Alexander J.E."/>
            <person name="Rich S.A."/>
            <person name="Livny J."/>
            <person name="Vlamakis H."/>
            <person name="Clish C."/>
            <person name="Bullock K."/>
            <person name="Deik A."/>
            <person name="Scott J."/>
            <person name="Pierce K.A."/>
            <person name="Xavier R.J."/>
            <person name="Alm E.J."/>
        </authorList>
    </citation>
    <scope>NUCLEOTIDE SEQUENCE [LARGE SCALE GENOMIC DNA]</scope>
    <source>
        <strain evidence="10 11">BIOML-A10</strain>
    </source>
</reference>
<feature type="transmembrane region" description="Helical" evidence="9">
    <location>
        <begin position="74"/>
        <end position="95"/>
    </location>
</feature>
<feature type="transmembrane region" description="Helical" evidence="9">
    <location>
        <begin position="169"/>
        <end position="189"/>
    </location>
</feature>
<evidence type="ECO:0000256" key="4">
    <source>
        <dbReference type="ARBA" id="ARBA00022692"/>
    </source>
</evidence>
<dbReference type="SMART" id="SM00382">
    <property type="entry name" value="AAA"/>
    <property type="match status" value="1"/>
</dbReference>
<dbReference type="FunFam" id="3.40.50.300:FF:000287">
    <property type="entry name" value="Multidrug ABC transporter ATP-binding protein"/>
    <property type="match status" value="1"/>
</dbReference>
<keyword evidence="3" id="KW-1003">Cell membrane</keyword>
<dbReference type="InterPro" id="IPR011527">
    <property type="entry name" value="ABC1_TM_dom"/>
</dbReference>
<keyword evidence="2" id="KW-0813">Transport</keyword>
<evidence type="ECO:0000256" key="1">
    <source>
        <dbReference type="ARBA" id="ARBA00004651"/>
    </source>
</evidence>
<dbReference type="Proteomes" id="UP000462658">
    <property type="component" value="Unassembled WGS sequence"/>
</dbReference>
<dbReference type="Gene3D" id="3.40.50.300">
    <property type="entry name" value="P-loop containing nucleotide triphosphate hydrolases"/>
    <property type="match status" value="1"/>
</dbReference>
<dbReference type="GO" id="GO:0005524">
    <property type="term" value="F:ATP binding"/>
    <property type="evidence" value="ECO:0007669"/>
    <property type="project" value="UniProtKB-KW"/>
</dbReference>
<dbReference type="PROSITE" id="PS00211">
    <property type="entry name" value="ABC_TRANSPORTER_1"/>
    <property type="match status" value="1"/>
</dbReference>
<dbReference type="InterPro" id="IPR036640">
    <property type="entry name" value="ABC1_TM_sf"/>
</dbReference>
<dbReference type="GO" id="GO:0005886">
    <property type="term" value="C:plasma membrane"/>
    <property type="evidence" value="ECO:0007669"/>
    <property type="project" value="UniProtKB-SubCell"/>
</dbReference>
<evidence type="ECO:0000256" key="2">
    <source>
        <dbReference type="ARBA" id="ARBA00022448"/>
    </source>
</evidence>
<dbReference type="AlphaFoldDB" id="A0A428B1R8"/>
<keyword evidence="4 9" id="KW-0812">Transmembrane</keyword>
<accession>A0A428B1R8</accession>
<keyword evidence="8 9" id="KW-0472">Membrane</keyword>
<organism evidence="10 11">
    <name type="scientific">Streptococcus parasanguinis</name>
    <dbReference type="NCBI Taxonomy" id="1318"/>
    <lineage>
        <taxon>Bacteria</taxon>
        <taxon>Bacillati</taxon>
        <taxon>Bacillota</taxon>
        <taxon>Bacilli</taxon>
        <taxon>Lactobacillales</taxon>
        <taxon>Streptococcaceae</taxon>
        <taxon>Streptococcus</taxon>
    </lineage>
</organism>
<dbReference type="CDD" id="cd03254">
    <property type="entry name" value="ABCC_Glucan_exporter_like"/>
    <property type="match status" value="1"/>
</dbReference>
<dbReference type="GO" id="GO:0015421">
    <property type="term" value="F:ABC-type oligopeptide transporter activity"/>
    <property type="evidence" value="ECO:0007669"/>
    <property type="project" value="TreeGrafter"/>
</dbReference>
<dbReference type="InterPro" id="IPR003593">
    <property type="entry name" value="AAA+_ATPase"/>
</dbReference>
<feature type="transmembrane region" description="Helical" evidence="9">
    <location>
        <begin position="21"/>
        <end position="41"/>
    </location>
</feature>
<dbReference type="EMBL" id="WMZA01000001">
    <property type="protein sequence ID" value="MTR62349.1"/>
    <property type="molecule type" value="Genomic_DNA"/>
</dbReference>
<keyword evidence="5" id="KW-0547">Nucleotide-binding</keyword>
<dbReference type="PROSITE" id="PS50929">
    <property type="entry name" value="ABC_TM1F"/>
    <property type="match status" value="1"/>
</dbReference>
<evidence type="ECO:0000256" key="6">
    <source>
        <dbReference type="ARBA" id="ARBA00022840"/>
    </source>
</evidence>
<dbReference type="InterPro" id="IPR017871">
    <property type="entry name" value="ABC_transporter-like_CS"/>
</dbReference>
<keyword evidence="7 9" id="KW-1133">Transmembrane helix</keyword>
<dbReference type="Gene3D" id="1.20.1560.10">
    <property type="entry name" value="ABC transporter type 1, transmembrane domain"/>
    <property type="match status" value="1"/>
</dbReference>
<name>A0A428B1R8_STRPA</name>
<comment type="caution">
    <text evidence="10">The sequence shown here is derived from an EMBL/GenBank/DDBJ whole genome shotgun (WGS) entry which is preliminary data.</text>
</comment>
<gene>
    <name evidence="10" type="ORF">GMC80_03035</name>
</gene>
<dbReference type="InterPro" id="IPR039421">
    <property type="entry name" value="Type_1_exporter"/>
</dbReference>
<dbReference type="PANTHER" id="PTHR43394">
    <property type="entry name" value="ATP-DEPENDENT PERMEASE MDL1, MITOCHONDRIAL"/>
    <property type="match status" value="1"/>
</dbReference>
<dbReference type="PANTHER" id="PTHR43394:SF1">
    <property type="entry name" value="ATP-BINDING CASSETTE SUB-FAMILY B MEMBER 10, MITOCHONDRIAL"/>
    <property type="match status" value="1"/>
</dbReference>
<evidence type="ECO:0000256" key="9">
    <source>
        <dbReference type="SAM" id="Phobius"/>
    </source>
</evidence>
<dbReference type="RefSeq" id="WP_070665529.1">
    <property type="nucleotide sequence ID" value="NZ_JADNEU010000001.1"/>
</dbReference>
<evidence type="ECO:0000256" key="8">
    <source>
        <dbReference type="ARBA" id="ARBA00023136"/>
    </source>
</evidence>
<evidence type="ECO:0000313" key="11">
    <source>
        <dbReference type="Proteomes" id="UP000462658"/>
    </source>
</evidence>
<proteinExistence type="predicted"/>
<evidence type="ECO:0000256" key="7">
    <source>
        <dbReference type="ARBA" id="ARBA00022989"/>
    </source>
</evidence>
<keyword evidence="6 10" id="KW-0067">ATP-binding</keyword>
<evidence type="ECO:0000313" key="10">
    <source>
        <dbReference type="EMBL" id="MTR62349.1"/>
    </source>
</evidence>